<accession>X7EES3</accession>
<dbReference type="AlphaFoldDB" id="X7EES3"/>
<dbReference type="InterPro" id="IPR003737">
    <property type="entry name" value="GlcNAc_PI_deacetylase-related"/>
</dbReference>
<dbReference type="OrthoDB" id="9790023at2"/>
<comment type="caution">
    <text evidence="1">The sequence shown here is derived from an EMBL/GenBank/DDBJ whole genome shotgun (WGS) entry which is preliminary data.</text>
</comment>
<reference evidence="1 2" key="1">
    <citation type="submission" date="2014-01" db="EMBL/GenBank/DDBJ databases">
        <title>Roseivivax halodurans JCM 10272 Genome Sequencing.</title>
        <authorList>
            <person name="Lai Q."/>
            <person name="Li G."/>
            <person name="Shao Z."/>
        </authorList>
    </citation>
    <scope>NUCLEOTIDE SEQUENCE [LARGE SCALE GENOMIC DNA]</scope>
    <source>
        <strain evidence="1 2">JCM 10272</strain>
    </source>
</reference>
<dbReference type="InterPro" id="IPR024078">
    <property type="entry name" value="LmbE-like_dom_sf"/>
</dbReference>
<dbReference type="Pfam" id="PF02585">
    <property type="entry name" value="PIG-L"/>
    <property type="match status" value="1"/>
</dbReference>
<organism evidence="1 2">
    <name type="scientific">Roseivivax halodurans JCM 10272</name>
    <dbReference type="NCBI Taxonomy" id="1449350"/>
    <lineage>
        <taxon>Bacteria</taxon>
        <taxon>Pseudomonadati</taxon>
        <taxon>Pseudomonadota</taxon>
        <taxon>Alphaproteobacteria</taxon>
        <taxon>Rhodobacterales</taxon>
        <taxon>Roseobacteraceae</taxon>
        <taxon>Roseivivax</taxon>
    </lineage>
</organism>
<gene>
    <name evidence="1" type="ORF">OCH239_03450</name>
</gene>
<proteinExistence type="predicted"/>
<evidence type="ECO:0000313" key="2">
    <source>
        <dbReference type="Proteomes" id="UP000022447"/>
    </source>
</evidence>
<dbReference type="SUPFAM" id="SSF102588">
    <property type="entry name" value="LmbE-like"/>
    <property type="match status" value="1"/>
</dbReference>
<dbReference type="STRING" id="1449350.OCH239_03450"/>
<dbReference type="Proteomes" id="UP000022447">
    <property type="component" value="Unassembled WGS sequence"/>
</dbReference>
<sequence length="245" mass="25893">MADKVISKPETPLCIAQLLEEPIVVLTPHPDDNAFGCGALLTHAFANKGAHIICMGEGPHAGAFGGPCARRGEIELAVAYLGGQPGDITALRRPAGWAEQPDTFRMLARHVGTIAQAMGARRIFSTADTSENAEHRATAEVAAMAAEMFDLSLCHYQVWAEWTEAALEGASPGGTLHRLPVGDAVAAKSRALGAFRSRFGQDLPSGPSGITLPADYTARFLGADELFYEAARASRPGKVSDDRKA</sequence>
<name>X7EES3_9RHOB</name>
<keyword evidence="2" id="KW-1185">Reference proteome</keyword>
<dbReference type="EMBL" id="JALZ01000011">
    <property type="protein sequence ID" value="ETX14360.1"/>
    <property type="molecule type" value="Genomic_DNA"/>
</dbReference>
<dbReference type="eggNOG" id="COG2120">
    <property type="taxonomic scope" value="Bacteria"/>
</dbReference>
<evidence type="ECO:0000313" key="1">
    <source>
        <dbReference type="EMBL" id="ETX14360.1"/>
    </source>
</evidence>
<dbReference type="Gene3D" id="3.40.50.10320">
    <property type="entry name" value="LmbE-like"/>
    <property type="match status" value="1"/>
</dbReference>
<dbReference type="RefSeq" id="WP_051489432.1">
    <property type="nucleotide sequence ID" value="NZ_JALZ01000011.1"/>
</dbReference>
<protein>
    <submittedName>
        <fullName evidence="1">LmbE family protein</fullName>
    </submittedName>
</protein>